<feature type="compositionally biased region" description="Basic and acidic residues" evidence="8">
    <location>
        <begin position="599"/>
        <end position="609"/>
    </location>
</feature>
<feature type="compositionally biased region" description="Basic and acidic residues" evidence="8">
    <location>
        <begin position="706"/>
        <end position="717"/>
    </location>
</feature>
<feature type="compositionally biased region" description="Basic and acidic residues" evidence="8">
    <location>
        <begin position="499"/>
        <end position="521"/>
    </location>
</feature>
<feature type="region of interest" description="Disordered" evidence="8">
    <location>
        <begin position="1350"/>
        <end position="1373"/>
    </location>
</feature>
<keyword evidence="6" id="KW-0804">Transcription</keyword>
<feature type="compositionally biased region" description="Low complexity" evidence="8">
    <location>
        <begin position="28"/>
        <end position="40"/>
    </location>
</feature>
<comment type="caution">
    <text evidence="10">The sequence shown here is derived from an EMBL/GenBank/DDBJ whole genome shotgun (WGS) entry which is preliminary data.</text>
</comment>
<feature type="compositionally biased region" description="Basic and acidic residues" evidence="8">
    <location>
        <begin position="1256"/>
        <end position="1265"/>
    </location>
</feature>
<comment type="subcellular location">
    <subcellularLocation>
        <location evidence="1">Nucleus</location>
    </subcellularLocation>
</comment>
<feature type="compositionally biased region" description="Gly residues" evidence="8">
    <location>
        <begin position="119"/>
        <end position="135"/>
    </location>
</feature>
<feature type="region of interest" description="Disordered" evidence="8">
    <location>
        <begin position="154"/>
        <end position="287"/>
    </location>
</feature>
<feature type="region of interest" description="Disordered" evidence="8">
    <location>
        <begin position="1185"/>
        <end position="1217"/>
    </location>
</feature>
<feature type="compositionally biased region" description="Low complexity" evidence="8">
    <location>
        <begin position="682"/>
        <end position="699"/>
    </location>
</feature>
<feature type="compositionally biased region" description="Polar residues" evidence="8">
    <location>
        <begin position="1108"/>
        <end position="1124"/>
    </location>
</feature>
<feature type="compositionally biased region" description="Low complexity" evidence="8">
    <location>
        <begin position="611"/>
        <end position="623"/>
    </location>
</feature>
<feature type="compositionally biased region" description="Polar residues" evidence="8">
    <location>
        <begin position="968"/>
        <end position="980"/>
    </location>
</feature>
<dbReference type="EMBL" id="JAWDGP010003555">
    <property type="protein sequence ID" value="KAK3773206.1"/>
    <property type="molecule type" value="Genomic_DNA"/>
</dbReference>
<feature type="compositionally biased region" description="Polar residues" evidence="8">
    <location>
        <begin position="485"/>
        <end position="498"/>
    </location>
</feature>
<proteinExistence type="predicted"/>
<dbReference type="Pfam" id="PF00292">
    <property type="entry name" value="PAX"/>
    <property type="match status" value="1"/>
</dbReference>
<gene>
    <name evidence="10" type="ORF">RRG08_025872</name>
</gene>
<feature type="compositionally biased region" description="Low complexity" evidence="8">
    <location>
        <begin position="64"/>
        <end position="81"/>
    </location>
</feature>
<feature type="compositionally biased region" description="Low complexity" evidence="8">
    <location>
        <begin position="1185"/>
        <end position="1194"/>
    </location>
</feature>
<feature type="compositionally biased region" description="Basic residues" evidence="8">
    <location>
        <begin position="812"/>
        <end position="824"/>
    </location>
</feature>
<dbReference type="PROSITE" id="PS51057">
    <property type="entry name" value="PAIRED_2"/>
    <property type="match status" value="1"/>
</dbReference>
<evidence type="ECO:0000256" key="1">
    <source>
        <dbReference type="ARBA" id="ARBA00004123"/>
    </source>
</evidence>
<keyword evidence="5" id="KW-0238">DNA-binding</keyword>
<evidence type="ECO:0000256" key="4">
    <source>
        <dbReference type="ARBA" id="ARBA00023015"/>
    </source>
</evidence>
<dbReference type="GO" id="GO:0005634">
    <property type="term" value="C:nucleus"/>
    <property type="evidence" value="ECO:0007669"/>
    <property type="project" value="UniProtKB-SubCell"/>
</dbReference>
<name>A0AAE1DJR8_9GAST</name>
<feature type="region of interest" description="Disordered" evidence="8">
    <location>
        <begin position="799"/>
        <end position="840"/>
    </location>
</feature>
<feature type="region of interest" description="Disordered" evidence="8">
    <location>
        <begin position="964"/>
        <end position="1124"/>
    </location>
</feature>
<evidence type="ECO:0000259" key="9">
    <source>
        <dbReference type="PROSITE" id="PS51057"/>
    </source>
</evidence>
<dbReference type="InterPro" id="IPR009057">
    <property type="entry name" value="Homeodomain-like_sf"/>
</dbReference>
<reference evidence="10" key="1">
    <citation type="journal article" date="2023" name="G3 (Bethesda)">
        <title>A reference genome for the long-term kleptoplast-retaining sea slug Elysia crispata morphotype clarki.</title>
        <authorList>
            <person name="Eastman K.E."/>
            <person name="Pendleton A.L."/>
            <person name="Shaikh M.A."/>
            <person name="Suttiyut T."/>
            <person name="Ogas R."/>
            <person name="Tomko P."/>
            <person name="Gavelis G."/>
            <person name="Widhalm J.R."/>
            <person name="Wisecaver J.H."/>
        </authorList>
    </citation>
    <scope>NUCLEOTIDE SEQUENCE</scope>
    <source>
        <strain evidence="10">ECLA1</strain>
    </source>
</reference>
<evidence type="ECO:0000256" key="7">
    <source>
        <dbReference type="ARBA" id="ARBA00023242"/>
    </source>
</evidence>
<dbReference type="Gene3D" id="1.10.10.10">
    <property type="entry name" value="Winged helix-like DNA-binding domain superfamily/Winged helix DNA-binding domain"/>
    <property type="match status" value="2"/>
</dbReference>
<feature type="region of interest" description="Disordered" evidence="8">
    <location>
        <begin position="433"/>
        <end position="521"/>
    </location>
</feature>
<keyword evidence="7" id="KW-0539">Nucleus</keyword>
<feature type="region of interest" description="Disordered" evidence="8">
    <location>
        <begin position="1231"/>
        <end position="1265"/>
    </location>
</feature>
<evidence type="ECO:0000256" key="6">
    <source>
        <dbReference type="ARBA" id="ARBA00023163"/>
    </source>
</evidence>
<evidence type="ECO:0000256" key="3">
    <source>
        <dbReference type="ARBA" id="ARBA00022724"/>
    </source>
</evidence>
<feature type="compositionally biased region" description="Gly residues" evidence="8">
    <location>
        <begin position="221"/>
        <end position="233"/>
    </location>
</feature>
<dbReference type="FunFam" id="1.10.10.10:FF:000003">
    <property type="entry name" value="Paired box protein Pax-6"/>
    <property type="match status" value="1"/>
</dbReference>
<keyword evidence="11" id="KW-1185">Reference proteome</keyword>
<keyword evidence="3" id="KW-0563">Paired box</keyword>
<feature type="region of interest" description="Disordered" evidence="8">
    <location>
        <begin position="1"/>
        <end position="139"/>
    </location>
</feature>
<feature type="compositionally biased region" description="Acidic residues" evidence="8">
    <location>
        <begin position="234"/>
        <end position="255"/>
    </location>
</feature>
<dbReference type="GO" id="GO:0000978">
    <property type="term" value="F:RNA polymerase II cis-regulatory region sequence-specific DNA binding"/>
    <property type="evidence" value="ECO:0007669"/>
    <property type="project" value="TreeGrafter"/>
</dbReference>
<feature type="domain" description="Paired" evidence="9">
    <location>
        <begin position="272"/>
        <end position="398"/>
    </location>
</feature>
<evidence type="ECO:0000256" key="2">
    <source>
        <dbReference type="ARBA" id="ARBA00022473"/>
    </source>
</evidence>
<dbReference type="PANTHER" id="PTHR45636">
    <property type="entry name" value="PAIRED BOX PROTEIN PAX-6-RELATED-RELATED"/>
    <property type="match status" value="1"/>
</dbReference>
<keyword evidence="4" id="KW-0805">Transcription regulation</keyword>
<protein>
    <recommendedName>
        <fullName evidence="9">Paired domain-containing protein</fullName>
    </recommendedName>
</protein>
<dbReference type="InterPro" id="IPR036388">
    <property type="entry name" value="WH-like_DNA-bd_sf"/>
</dbReference>
<feature type="compositionally biased region" description="Basic and acidic residues" evidence="8">
    <location>
        <begin position="1074"/>
        <end position="1085"/>
    </location>
</feature>
<dbReference type="SMART" id="SM00351">
    <property type="entry name" value="PAX"/>
    <property type="match status" value="1"/>
</dbReference>
<evidence type="ECO:0000256" key="8">
    <source>
        <dbReference type="SAM" id="MobiDB-lite"/>
    </source>
</evidence>
<feature type="compositionally biased region" description="Basic and acidic residues" evidence="8">
    <location>
        <begin position="734"/>
        <end position="747"/>
    </location>
</feature>
<feature type="compositionally biased region" description="Low complexity" evidence="8">
    <location>
        <begin position="1096"/>
        <end position="1107"/>
    </location>
</feature>
<feature type="region of interest" description="Disordered" evidence="8">
    <location>
        <begin position="599"/>
        <end position="660"/>
    </location>
</feature>
<evidence type="ECO:0000313" key="11">
    <source>
        <dbReference type="Proteomes" id="UP001283361"/>
    </source>
</evidence>
<dbReference type="InterPro" id="IPR043565">
    <property type="entry name" value="PAX_fam"/>
</dbReference>
<dbReference type="PROSITE" id="PS00034">
    <property type="entry name" value="PAIRED_1"/>
    <property type="match status" value="1"/>
</dbReference>
<accession>A0AAE1DJR8</accession>
<feature type="region of interest" description="Disordered" evidence="8">
    <location>
        <begin position="682"/>
        <end position="749"/>
    </location>
</feature>
<feature type="compositionally biased region" description="Polar residues" evidence="8">
    <location>
        <begin position="1294"/>
        <end position="1313"/>
    </location>
</feature>
<sequence length="1455" mass="152109">MSTATQRRIFTEETAAAAAAPPPPPSSSPTAPSELPLSPEAAEWSVSPPVLSLKTTSSAELEIPAGAGPTSSSPPSRCSPPAKRDGKRSSPRIGQLGNKKAAHSPHAAGDATPASGQENGVGAGGRSTGGGGAGAGAPLVIPQPYLHYLQLQQQLLQQQQQHQHMVSALTQQQQEQPATGTDSSGESQAEQEQHEQSEQQQQQQQQYPPTAMSEACRDGPDSGGGGGGGGGDEPGSDDDSYDLTDDGNYLDEDGSDGGGRRDSKSRIRHSGSGRNVNQYGREFTNGRPLPDHLRVQILQLALQGIRPCEISRQLQVSHGCVSKILNRYRKTGSINPGQIGGSKPKVTTPDVVSMVKQYKLDNPQMFAWEIRQKLLQDAVCSEKNIPSISSINRIIRDKALSLRRGFDGTDGDEMDDMGLDAEAMQRYIAAMPSVEAERDRSSDMASPVDRSGTGSDRHTRTRKDRTGKAGTDHEADIGADVASKVSPSSPSNHATSPDPSRKDLNKDGESIKMVESPAGDKREETAVISFGCDVGSIGKGDDVDNIVVKQEATVSIEGTGSRTIVLDGGLQQDIRKQLNEGKDPIHFVEQEKEVLILTLNKKEDPDPIERQNNTSDSSQSTDTGLHRKLKFAEGGESQSVSAETPPRKRTKADGSKPSLQEVISNLSQGASLLRDLANSAGAHLSHSSPSVSSIPAIVSNEPDGMCDPKKEKVEASKSDITQSSWFSLPSNENVQKEDGRDGEEIHPRSVVKTSATLLSSSCQHKSEALLPNQKTNATTSAQLSSVGGSVPSVVCPVVISPKSQSPQPKPPPAHHKPARRRARKAANSPKDSNGDGSSLSCSGIATVPASLSSNSQQTAAIRGTAPAAVVSPLAAAQGTQSMFSVPYSPILPAVYDYSLPDRGLSSATASILAAASSSVGFPSPQPQPTPFMMSYFPLQPMWGGPGTVAIAAAAAAAAASVNVPTPLDLSSPSKESSNVKPPTGEPQEPLYLGKKDNCEGRSPGGSTQIVKDAGAQTPSSSSHAPSTRESSRAAKRSNHHKSTSVKTGGSSAGVFESGEKPSRGSPKGAGGLEKQVESVNRRKEAAANPGQKTASGKDSSSSNKSSGHQMSTHLPQDPPATSSSRARYEKNLLLFGDQEVEIMNVGKLRWVVRNEADLLRIAQANLRKWSAPACDSATVILEANSSTENSTASTDKAPDCPVSSSERREEGDQDDTSTALTVVQPVTSHSASALGLQQQPASNKPIVLPSSSLGKRGAEETKQMADHALVSPSKSLKLSNGVEGLPAAKEAGTDHSSNACRTLSPTPKTTGQLTGLPNFLIDLGAVSEASSMISGPAAGITSASASTKASPLSSTLLPMPAAGSDQLASSPTRQALGVTEPSSLASLLSSPPASATQRAIDIDTAVRSNTTRTEEVSKQIDAPTSMPTMTILSVEADNSLNKEYSLLSNMLKSAH</sequence>
<feature type="compositionally biased region" description="Basic residues" evidence="8">
    <location>
        <begin position="1033"/>
        <end position="1043"/>
    </location>
</feature>
<feature type="compositionally biased region" description="Polar residues" evidence="8">
    <location>
        <begin position="1231"/>
        <end position="1242"/>
    </location>
</feature>
<feature type="compositionally biased region" description="Polar residues" evidence="8">
    <location>
        <begin position="1016"/>
        <end position="1028"/>
    </location>
</feature>
<dbReference type="GO" id="GO:0000981">
    <property type="term" value="F:DNA-binding transcription factor activity, RNA polymerase II-specific"/>
    <property type="evidence" value="ECO:0007669"/>
    <property type="project" value="TreeGrafter"/>
</dbReference>
<dbReference type="PANTHER" id="PTHR45636:SF52">
    <property type="entry name" value="PAIRED DOMAIN-CONTAINING PROTEIN"/>
    <property type="match status" value="1"/>
</dbReference>
<feature type="compositionally biased region" description="Low complexity" evidence="8">
    <location>
        <begin position="154"/>
        <end position="163"/>
    </location>
</feature>
<keyword evidence="2" id="KW-0217">Developmental protein</keyword>
<organism evidence="10 11">
    <name type="scientific">Elysia crispata</name>
    <name type="common">lettuce slug</name>
    <dbReference type="NCBI Taxonomy" id="231223"/>
    <lineage>
        <taxon>Eukaryota</taxon>
        <taxon>Metazoa</taxon>
        <taxon>Spiralia</taxon>
        <taxon>Lophotrochozoa</taxon>
        <taxon>Mollusca</taxon>
        <taxon>Gastropoda</taxon>
        <taxon>Heterobranchia</taxon>
        <taxon>Euthyneura</taxon>
        <taxon>Panpulmonata</taxon>
        <taxon>Sacoglossa</taxon>
        <taxon>Placobranchoidea</taxon>
        <taxon>Plakobranchidae</taxon>
        <taxon>Elysia</taxon>
    </lineage>
</organism>
<feature type="compositionally biased region" description="Polar residues" evidence="8">
    <location>
        <begin position="168"/>
        <end position="182"/>
    </location>
</feature>
<dbReference type="Proteomes" id="UP001283361">
    <property type="component" value="Unassembled WGS sequence"/>
</dbReference>
<dbReference type="InterPro" id="IPR043182">
    <property type="entry name" value="PAIRED_DNA-bd_dom"/>
</dbReference>
<dbReference type="InterPro" id="IPR001523">
    <property type="entry name" value="Paired_dom"/>
</dbReference>
<evidence type="ECO:0000313" key="10">
    <source>
        <dbReference type="EMBL" id="KAK3773206.1"/>
    </source>
</evidence>
<feature type="compositionally biased region" description="Polar residues" evidence="8">
    <location>
        <begin position="718"/>
        <end position="733"/>
    </location>
</feature>
<dbReference type="SUPFAM" id="SSF46689">
    <property type="entry name" value="Homeodomain-like"/>
    <property type="match status" value="1"/>
</dbReference>
<feature type="compositionally biased region" description="Basic and acidic residues" evidence="8">
    <location>
        <begin position="464"/>
        <end position="476"/>
    </location>
</feature>
<evidence type="ECO:0000256" key="5">
    <source>
        <dbReference type="ARBA" id="ARBA00023125"/>
    </source>
</evidence>
<dbReference type="PRINTS" id="PR00027">
    <property type="entry name" value="PAIREDBOX"/>
</dbReference>
<feature type="region of interest" description="Disordered" evidence="8">
    <location>
        <begin position="1287"/>
        <end position="1313"/>
    </location>
</feature>